<organism evidence="8 9">
    <name type="scientific">Persicobacter psychrovividus</name>
    <dbReference type="NCBI Taxonomy" id="387638"/>
    <lineage>
        <taxon>Bacteria</taxon>
        <taxon>Pseudomonadati</taxon>
        <taxon>Bacteroidota</taxon>
        <taxon>Cytophagia</taxon>
        <taxon>Cytophagales</taxon>
        <taxon>Persicobacteraceae</taxon>
        <taxon>Persicobacter</taxon>
    </lineage>
</organism>
<feature type="transmembrane region" description="Helical" evidence="6">
    <location>
        <begin position="54"/>
        <end position="70"/>
    </location>
</feature>
<gene>
    <name evidence="8" type="ORF">PEPS_08230</name>
</gene>
<dbReference type="Proteomes" id="UP001354989">
    <property type="component" value="Chromosome"/>
</dbReference>
<feature type="transmembrane region" description="Helical" evidence="6">
    <location>
        <begin position="311"/>
        <end position="336"/>
    </location>
</feature>
<evidence type="ECO:0000256" key="6">
    <source>
        <dbReference type="SAM" id="Phobius"/>
    </source>
</evidence>
<name>A0ABN6LA70_9BACT</name>
<dbReference type="Gene3D" id="1.20.1250.20">
    <property type="entry name" value="MFS general substrate transporter like domains"/>
    <property type="match status" value="2"/>
</dbReference>
<accession>A0ABN6LA70</accession>
<keyword evidence="2" id="KW-0813">Transport</keyword>
<dbReference type="RefSeq" id="WP_338397731.1">
    <property type="nucleotide sequence ID" value="NZ_AP025292.1"/>
</dbReference>
<proteinExistence type="predicted"/>
<feature type="transmembrane region" description="Helical" evidence="6">
    <location>
        <begin position="82"/>
        <end position="100"/>
    </location>
</feature>
<feature type="transmembrane region" description="Helical" evidence="6">
    <location>
        <begin position="106"/>
        <end position="128"/>
    </location>
</feature>
<dbReference type="Pfam" id="PF07690">
    <property type="entry name" value="MFS_1"/>
    <property type="match status" value="2"/>
</dbReference>
<feature type="transmembrane region" description="Helical" evidence="6">
    <location>
        <begin position="256"/>
        <end position="274"/>
    </location>
</feature>
<reference evidence="8 9" key="1">
    <citation type="submission" date="2021-12" db="EMBL/GenBank/DDBJ databases">
        <title>Genome sequencing of bacteria with rrn-lacking chromosome and rrn-plasmid.</title>
        <authorList>
            <person name="Anda M."/>
            <person name="Iwasaki W."/>
        </authorList>
    </citation>
    <scope>NUCLEOTIDE SEQUENCE [LARGE SCALE GENOMIC DNA]</scope>
    <source>
        <strain evidence="8 9">NBRC 101262</strain>
    </source>
</reference>
<dbReference type="SUPFAM" id="SSF103473">
    <property type="entry name" value="MFS general substrate transporter"/>
    <property type="match status" value="1"/>
</dbReference>
<dbReference type="InterPro" id="IPR050930">
    <property type="entry name" value="MFS_Vesicular_Transporter"/>
</dbReference>
<protein>
    <submittedName>
        <fullName evidence="8">MFS transporter</fullName>
    </submittedName>
</protein>
<dbReference type="InterPro" id="IPR020846">
    <property type="entry name" value="MFS_dom"/>
</dbReference>
<feature type="transmembrane region" description="Helical" evidence="6">
    <location>
        <begin position="348"/>
        <end position="369"/>
    </location>
</feature>
<sequence length="403" mass="44180">MKQTYAQLLRKSPGAMIFGANQFFFSAMGQAFLLSMFVPQFIELSGMDQKGVSYIYTAAALVSGFLLSFVGPMVDRYDIRKFAYFSGFGGALFCILMANVHNPWMLLFGILGLRFCGQAMMPFISMTAMGKHFGPNRGKALSFSMLGLSFAEMLIPGIIVGALKICDWKTLWYGIAMIEGIAFPLITYLLVGRIPDFCKVQNTASKADNKTFIKQLFRNPVFLLMATIFAFSAFLNAGFLLNHNLVLEARNWSLEWYALAFATFGVGRIVGSFSSGPLVDKFSARTLAPFALLPLSVAVAIISLIPNQWSLPIFLFILAGSLSISNVVGTALWAELFGVDRVGTCRGLGSSFLAIATALAPTIFVFLYSWDFQNAMLIILAVQVVLSCGAYYLLRAKEKVVVA</sequence>
<feature type="domain" description="Major facilitator superfamily (MFS) profile" evidence="7">
    <location>
        <begin position="15"/>
        <end position="399"/>
    </location>
</feature>
<feature type="transmembrane region" description="Helical" evidence="6">
    <location>
        <begin position="286"/>
        <end position="305"/>
    </location>
</feature>
<evidence type="ECO:0000256" key="1">
    <source>
        <dbReference type="ARBA" id="ARBA00004141"/>
    </source>
</evidence>
<evidence type="ECO:0000256" key="4">
    <source>
        <dbReference type="ARBA" id="ARBA00022989"/>
    </source>
</evidence>
<feature type="transmembrane region" description="Helical" evidence="6">
    <location>
        <begin position="140"/>
        <end position="165"/>
    </location>
</feature>
<keyword evidence="5 6" id="KW-0472">Membrane</keyword>
<keyword evidence="9" id="KW-1185">Reference proteome</keyword>
<dbReference type="InterPro" id="IPR036259">
    <property type="entry name" value="MFS_trans_sf"/>
</dbReference>
<evidence type="ECO:0000256" key="3">
    <source>
        <dbReference type="ARBA" id="ARBA00022692"/>
    </source>
</evidence>
<dbReference type="PANTHER" id="PTHR23506:SF23">
    <property type="entry name" value="GH10249P"/>
    <property type="match status" value="1"/>
</dbReference>
<dbReference type="InterPro" id="IPR011701">
    <property type="entry name" value="MFS"/>
</dbReference>
<dbReference type="EMBL" id="AP025292">
    <property type="protein sequence ID" value="BDC98542.1"/>
    <property type="molecule type" value="Genomic_DNA"/>
</dbReference>
<evidence type="ECO:0000256" key="5">
    <source>
        <dbReference type="ARBA" id="ARBA00023136"/>
    </source>
</evidence>
<evidence type="ECO:0000313" key="8">
    <source>
        <dbReference type="EMBL" id="BDC98542.1"/>
    </source>
</evidence>
<feature type="transmembrane region" description="Helical" evidence="6">
    <location>
        <begin position="375"/>
        <end position="394"/>
    </location>
</feature>
<keyword evidence="4 6" id="KW-1133">Transmembrane helix</keyword>
<comment type="subcellular location">
    <subcellularLocation>
        <location evidence="1">Membrane</location>
        <topology evidence="1">Multi-pass membrane protein</topology>
    </subcellularLocation>
</comment>
<evidence type="ECO:0000259" key="7">
    <source>
        <dbReference type="PROSITE" id="PS50850"/>
    </source>
</evidence>
<feature type="transmembrane region" description="Helical" evidence="6">
    <location>
        <begin position="21"/>
        <end position="42"/>
    </location>
</feature>
<feature type="transmembrane region" description="Helical" evidence="6">
    <location>
        <begin position="221"/>
        <end position="241"/>
    </location>
</feature>
<dbReference type="PROSITE" id="PS50850">
    <property type="entry name" value="MFS"/>
    <property type="match status" value="1"/>
</dbReference>
<evidence type="ECO:0000256" key="2">
    <source>
        <dbReference type="ARBA" id="ARBA00022448"/>
    </source>
</evidence>
<keyword evidence="3 6" id="KW-0812">Transmembrane</keyword>
<evidence type="ECO:0000313" key="9">
    <source>
        <dbReference type="Proteomes" id="UP001354989"/>
    </source>
</evidence>
<feature type="transmembrane region" description="Helical" evidence="6">
    <location>
        <begin position="171"/>
        <end position="191"/>
    </location>
</feature>
<dbReference type="PANTHER" id="PTHR23506">
    <property type="entry name" value="GH10249P"/>
    <property type="match status" value="1"/>
</dbReference>